<evidence type="ECO:0000313" key="1">
    <source>
        <dbReference type="EMBL" id="KAA2263374.1"/>
    </source>
</evidence>
<proteinExistence type="predicted"/>
<dbReference type="EMBL" id="VUOB01000017">
    <property type="protein sequence ID" value="KAA2263374.1"/>
    <property type="molecule type" value="Genomic_DNA"/>
</dbReference>
<keyword evidence="2" id="KW-1185">Reference proteome</keyword>
<evidence type="ECO:0000313" key="2">
    <source>
        <dbReference type="Proteomes" id="UP000323454"/>
    </source>
</evidence>
<dbReference type="RefSeq" id="WP_149849239.1">
    <property type="nucleotide sequence ID" value="NZ_VUOB01000017.1"/>
</dbReference>
<reference evidence="1 2" key="1">
    <citation type="submission" date="2019-09" db="EMBL/GenBank/DDBJ databases">
        <title>Goodfellowia gen. nov., a new genus of the Pseudonocardineae related to Actinoalloteichus, containing Goodfellowia coeruleoviolacea gen. nov., comb. nov. gen. nov., comb. nov.</title>
        <authorList>
            <person name="Labeda D."/>
        </authorList>
    </citation>
    <scope>NUCLEOTIDE SEQUENCE [LARGE SCALE GENOMIC DNA]</scope>
    <source>
        <strain evidence="1 2">AN110305</strain>
    </source>
</reference>
<dbReference type="Proteomes" id="UP000323454">
    <property type="component" value="Unassembled WGS sequence"/>
</dbReference>
<gene>
    <name evidence="1" type="ORF">F0L68_10080</name>
</gene>
<dbReference type="AlphaFoldDB" id="A0A5B2XJJ3"/>
<name>A0A5B2XJJ3_9PSEU</name>
<protein>
    <submittedName>
        <fullName evidence="1">Uncharacterized protein</fullName>
    </submittedName>
</protein>
<reference evidence="1 2" key="2">
    <citation type="submission" date="2019-09" db="EMBL/GenBank/DDBJ databases">
        <authorList>
            <person name="Jin C."/>
        </authorList>
    </citation>
    <scope>NUCLEOTIDE SEQUENCE [LARGE SCALE GENOMIC DNA]</scope>
    <source>
        <strain evidence="1 2">AN110305</strain>
    </source>
</reference>
<comment type="caution">
    <text evidence="1">The sequence shown here is derived from an EMBL/GenBank/DDBJ whole genome shotgun (WGS) entry which is preliminary data.</text>
</comment>
<organism evidence="1 2">
    <name type="scientific">Solihabitans fulvus</name>
    <dbReference type="NCBI Taxonomy" id="1892852"/>
    <lineage>
        <taxon>Bacteria</taxon>
        <taxon>Bacillati</taxon>
        <taxon>Actinomycetota</taxon>
        <taxon>Actinomycetes</taxon>
        <taxon>Pseudonocardiales</taxon>
        <taxon>Pseudonocardiaceae</taxon>
        <taxon>Solihabitans</taxon>
    </lineage>
</organism>
<sequence length="145" mass="15705">MAGQGVVGGRQFGRVRPQRRDQVGRGAGRRHLVDHFRRELVAGIGRLIGRHSLVGIACQVLNTSRKLLTRAECGNLVQYRLTLLRRILVRLHTSALAGVEQIQQRRQAAGITLTEGDGSGGHLVGGRPARTCCASGQSVVPQQDE</sequence>
<accession>A0A5B2XJJ3</accession>